<evidence type="ECO:0000256" key="1">
    <source>
        <dbReference type="SAM" id="MobiDB-lite"/>
    </source>
</evidence>
<dbReference type="GeneID" id="23680042"/>
<evidence type="ECO:0000313" key="3">
    <source>
        <dbReference type="EMBL" id="CEF89696.1"/>
    </source>
</evidence>
<evidence type="ECO:0000259" key="2">
    <source>
        <dbReference type="Pfam" id="PF20557"/>
    </source>
</evidence>
<proteinExistence type="predicted"/>
<organism evidence="3 4">
    <name type="scientific">Pseudomonas phage vB_PaeS_PAO1_Ab18</name>
    <dbReference type="NCBI Taxonomy" id="1548905"/>
    <lineage>
        <taxon>Viruses</taxon>
        <taxon>Duplodnaviria</taxon>
        <taxon>Heunggongvirae</taxon>
        <taxon>Uroviricota</taxon>
        <taxon>Caudoviricetes</taxon>
        <taxon>Mesyanzhinovviridae</taxon>
        <taxon>Bradleyvirinae</taxon>
        <taxon>Abidjanvirus</taxon>
        <taxon>Abidjanvirus Ab18</taxon>
        <taxon>Pseudomonas virus Ab18</taxon>
    </lineage>
</organism>
<dbReference type="EMBL" id="LN610577">
    <property type="protein sequence ID" value="CEF89696.1"/>
    <property type="molecule type" value="Genomic_DNA"/>
</dbReference>
<dbReference type="Proteomes" id="UP000030226">
    <property type="component" value="Segment"/>
</dbReference>
<evidence type="ECO:0000313" key="4">
    <source>
        <dbReference type="Proteomes" id="UP000030226"/>
    </source>
</evidence>
<dbReference type="Pfam" id="PF20557">
    <property type="entry name" value="DnaT_2"/>
    <property type="match status" value="1"/>
</dbReference>
<reference evidence="3 4" key="1">
    <citation type="journal article" date="2015" name="PLoS ONE">
        <title>Investigation of a Large Collection of Pseudomonas aeruginosa Bacteriophages Collected from a Single Environmental Source in Abidjan, Cote d'Ivoire.</title>
        <authorList>
            <person name="Essoh C."/>
            <person name="Latino L."/>
            <person name="Midoux C."/>
            <person name="Blouin Y."/>
            <person name="Loukou G."/>
            <person name="Nguetta S.P."/>
            <person name="Lathro S."/>
            <person name="Cablanmian A."/>
            <person name="Kouassi A.K."/>
            <person name="Vergnaud G."/>
            <person name="Pourcel C."/>
        </authorList>
    </citation>
    <scope>NUCLEOTIDE SEQUENCE [LARGE SCALE GENOMIC DNA]</scope>
    <source>
        <strain evidence="3">Ab18</strain>
    </source>
</reference>
<dbReference type="RefSeq" id="YP_009125160.1">
    <property type="nucleotide sequence ID" value="NC_026594.1"/>
</dbReference>
<dbReference type="OrthoDB" id="11724at10239"/>
<feature type="region of interest" description="Disordered" evidence="1">
    <location>
        <begin position="67"/>
        <end position="86"/>
    </location>
</feature>
<name>A0A0A1IV67_9CAUD</name>
<dbReference type="KEGG" id="vg:23680042"/>
<accession>A0A0A1IV67</accession>
<sequence>MAFTVQDENGSVPGANAYVSVSEFKSFHTDRGTLGTHTDEQIEKAVVLATDFLDTRYNFVGEQLNPEQGTQFPRRIPGSSSRDARRGLPRALRQAACLLAARALEGATLLPDPTFNPGGAVVSVTKKVGPLETSTQYAAPEPGAAPAVPQYPDVDLQLKNAKLLATAGLSRRVERG</sequence>
<feature type="domain" description="Putative DnaT-like" evidence="2">
    <location>
        <begin position="1"/>
        <end position="175"/>
    </location>
</feature>
<protein>
    <recommendedName>
        <fullName evidence="2">Putative DnaT-like domain-containing protein</fullName>
    </recommendedName>
</protein>
<keyword evidence="4" id="KW-1185">Reference proteome</keyword>
<dbReference type="InterPro" id="IPR046787">
    <property type="entry name" value="DnaT_2"/>
</dbReference>
<gene>
    <name evidence="3" type="primary">ORF57</name>
</gene>